<evidence type="ECO:0000259" key="1">
    <source>
        <dbReference type="PROSITE" id="PS51352"/>
    </source>
</evidence>
<dbReference type="Proteomes" id="UP000598971">
    <property type="component" value="Unassembled WGS sequence"/>
</dbReference>
<dbReference type="PROSITE" id="PS51352">
    <property type="entry name" value="THIOREDOXIN_2"/>
    <property type="match status" value="1"/>
</dbReference>
<dbReference type="InterPro" id="IPR012336">
    <property type="entry name" value="Thioredoxin-like_fold"/>
</dbReference>
<evidence type="ECO:0000313" key="2">
    <source>
        <dbReference type="EMBL" id="NNV57930.1"/>
    </source>
</evidence>
<protein>
    <recommendedName>
        <fullName evidence="1">Thioredoxin domain-containing protein</fullName>
    </recommendedName>
</protein>
<dbReference type="RefSeq" id="WP_171609883.1">
    <property type="nucleotide sequence ID" value="NZ_WHPF01000021.1"/>
</dbReference>
<organism evidence="2 3">
    <name type="scientific">Limnovirga soli</name>
    <dbReference type="NCBI Taxonomy" id="2656915"/>
    <lineage>
        <taxon>Bacteria</taxon>
        <taxon>Pseudomonadati</taxon>
        <taxon>Bacteroidota</taxon>
        <taxon>Chitinophagia</taxon>
        <taxon>Chitinophagales</taxon>
        <taxon>Chitinophagaceae</taxon>
        <taxon>Limnovirga</taxon>
    </lineage>
</organism>
<reference evidence="2" key="1">
    <citation type="submission" date="2019-10" db="EMBL/GenBank/DDBJ databases">
        <title>Draft genome sequence of Panacibacter sp. KCS-6.</title>
        <authorList>
            <person name="Yim K.J."/>
        </authorList>
    </citation>
    <scope>NUCLEOTIDE SEQUENCE</scope>
    <source>
        <strain evidence="2">KCS-6</strain>
    </source>
</reference>
<dbReference type="InterPro" id="IPR036249">
    <property type="entry name" value="Thioredoxin-like_sf"/>
</dbReference>
<comment type="caution">
    <text evidence="2">The sequence shown here is derived from an EMBL/GenBank/DDBJ whole genome shotgun (WGS) entry which is preliminary data.</text>
</comment>
<sequence>MKISSKAGRYGWLVVLCLAFCPFIPVQSQVKTGIPPFNILLTNNKYLKAADLNKNMPLMLVYFDPDCEHCKEFTSSFISHINDLKQTQIVMISFTPVAAIKKFETEFKLGQYANIKLGTEGLTFVVQRYYNIQKFPFIAIFNKKGVVISTYYKVPAIDELITKLIMP</sequence>
<dbReference type="AlphaFoldDB" id="A0A8J8FH18"/>
<dbReference type="EMBL" id="WHPF01000021">
    <property type="protein sequence ID" value="NNV57930.1"/>
    <property type="molecule type" value="Genomic_DNA"/>
</dbReference>
<dbReference type="InterPro" id="IPR013766">
    <property type="entry name" value="Thioredoxin_domain"/>
</dbReference>
<proteinExistence type="predicted"/>
<gene>
    <name evidence="2" type="ORF">GD597_20875</name>
</gene>
<dbReference type="SUPFAM" id="SSF52833">
    <property type="entry name" value="Thioredoxin-like"/>
    <property type="match status" value="1"/>
</dbReference>
<dbReference type="Pfam" id="PF13905">
    <property type="entry name" value="Thioredoxin_8"/>
    <property type="match status" value="1"/>
</dbReference>
<accession>A0A8J8FH18</accession>
<name>A0A8J8FH18_9BACT</name>
<dbReference type="Gene3D" id="3.40.30.10">
    <property type="entry name" value="Glutaredoxin"/>
    <property type="match status" value="1"/>
</dbReference>
<feature type="domain" description="Thioredoxin" evidence="1">
    <location>
        <begin position="28"/>
        <end position="167"/>
    </location>
</feature>
<keyword evidence="3" id="KW-1185">Reference proteome</keyword>
<evidence type="ECO:0000313" key="3">
    <source>
        <dbReference type="Proteomes" id="UP000598971"/>
    </source>
</evidence>